<keyword evidence="9" id="KW-1185">Reference proteome</keyword>
<dbReference type="NCBIfam" id="TIGR02289">
    <property type="entry name" value="M3_not_pepF"/>
    <property type="match status" value="1"/>
</dbReference>
<evidence type="ECO:0000256" key="2">
    <source>
        <dbReference type="ARBA" id="ARBA00022723"/>
    </source>
</evidence>
<dbReference type="Gene3D" id="1.10.1370.30">
    <property type="match status" value="1"/>
</dbReference>
<dbReference type="Pfam" id="PF01432">
    <property type="entry name" value="Peptidase_M3"/>
    <property type="match status" value="1"/>
</dbReference>
<proteinExistence type="inferred from homology"/>
<protein>
    <submittedName>
        <fullName evidence="8">M3 family oligoendopeptidase</fullName>
    </submittedName>
</protein>
<comment type="cofactor">
    <cofactor evidence="6">
        <name>Zn(2+)</name>
        <dbReference type="ChEBI" id="CHEBI:29105"/>
    </cofactor>
    <text evidence="6">Binds 1 zinc ion.</text>
</comment>
<organism evidence="8 9">
    <name type="scientific">Alkalicoccobacillus murimartini</name>
    <dbReference type="NCBI Taxonomy" id="171685"/>
    <lineage>
        <taxon>Bacteria</taxon>
        <taxon>Bacillati</taxon>
        <taxon>Bacillota</taxon>
        <taxon>Bacilli</taxon>
        <taxon>Bacillales</taxon>
        <taxon>Bacillaceae</taxon>
        <taxon>Alkalicoccobacillus</taxon>
    </lineage>
</organism>
<name>A0ABT9YNQ7_9BACI</name>
<keyword evidence="2 6" id="KW-0479">Metal-binding</keyword>
<dbReference type="SUPFAM" id="SSF55486">
    <property type="entry name" value="Metalloproteases ('zincins'), catalytic domain"/>
    <property type="match status" value="1"/>
</dbReference>
<reference evidence="8 9" key="1">
    <citation type="submission" date="2023-07" db="EMBL/GenBank/DDBJ databases">
        <title>Genomic Encyclopedia of Type Strains, Phase IV (KMG-IV): sequencing the most valuable type-strain genomes for metagenomic binning, comparative biology and taxonomic classification.</title>
        <authorList>
            <person name="Goeker M."/>
        </authorList>
    </citation>
    <scope>NUCLEOTIDE SEQUENCE [LARGE SCALE GENOMIC DNA]</scope>
    <source>
        <strain evidence="8 9">DSM 19154</strain>
    </source>
</reference>
<evidence type="ECO:0000259" key="7">
    <source>
        <dbReference type="Pfam" id="PF01432"/>
    </source>
</evidence>
<dbReference type="Proteomes" id="UP001225034">
    <property type="component" value="Unassembled WGS sequence"/>
</dbReference>
<dbReference type="PANTHER" id="PTHR11804">
    <property type="entry name" value="PROTEASE M3 THIMET OLIGOPEPTIDASE-RELATED"/>
    <property type="match status" value="1"/>
</dbReference>
<dbReference type="RefSeq" id="WP_306984895.1">
    <property type="nucleotide sequence ID" value="NZ_JAUSUA010000006.1"/>
</dbReference>
<dbReference type="EMBL" id="JAUSUA010000006">
    <property type="protein sequence ID" value="MDQ0208664.1"/>
    <property type="molecule type" value="Genomic_DNA"/>
</dbReference>
<evidence type="ECO:0000313" key="8">
    <source>
        <dbReference type="EMBL" id="MDQ0208664.1"/>
    </source>
</evidence>
<sequence length="563" mass="66036">MNFNKLNYKRPDLDEFKTTVEDLLEQFKSVDCFEKQCELIDEINSLRNHVLTTLTIAQIRHLTDMTNPEYIEEQTFSDKKWPIYEMVVSKYYNTLIKSNHKHGLEEKYGSQLFEMAHATVNTVNDRVLNELEEENKLISNYLKVLATAKIECMGEEKNISQLEVFLNSPDRDIRKEASEKKYQLMGTKESEIDAIFSDLIKVRTKTAEKLGYPSFVELGYARLSRVSYGQEEVKKFREMIKDYVVPLATQLRENQRKRIKVDRLKHYDESLRFFDGNATPKGNTTWIIEKCKQTFHELSPAAGELFDFMETNHLLNLGTKTGKARGAFSTYLCDYNTPYIFANLTGTGNDVKVLSHEFGHAFQMHVYRNQNNLPEYILPTKEACEITSMAMEYLIWERLEDLFEEDVEKYKYAHLEDAILSLPYRACIDEFQHFVYANPNMPSSALKNKWKELEFMYMPDKNYDDDEYLERGNFWQIQSHLFKAPFYYIDYALAQICALQIWALSQKDKEEAWRMYNELCTKGGSLSFLELLESSTILSPFDEGAFNRVMDLLTAWFKNSSLK</sequence>
<dbReference type="InterPro" id="IPR011976">
    <property type="entry name" value="Pept_M3B_oligopep-rel"/>
</dbReference>
<keyword evidence="5 6" id="KW-0482">Metalloprotease</keyword>
<comment type="similarity">
    <text evidence="6">Belongs to the peptidase M3 family.</text>
</comment>
<comment type="caution">
    <text evidence="8">The sequence shown here is derived from an EMBL/GenBank/DDBJ whole genome shotgun (WGS) entry which is preliminary data.</text>
</comment>
<evidence type="ECO:0000256" key="1">
    <source>
        <dbReference type="ARBA" id="ARBA00022670"/>
    </source>
</evidence>
<evidence type="ECO:0000256" key="6">
    <source>
        <dbReference type="RuleBase" id="RU003435"/>
    </source>
</evidence>
<evidence type="ECO:0000256" key="5">
    <source>
        <dbReference type="ARBA" id="ARBA00023049"/>
    </source>
</evidence>
<dbReference type="PANTHER" id="PTHR11804:SF28">
    <property type="entry name" value="OLIGOENDOPEPTIDASE F"/>
    <property type="match status" value="1"/>
</dbReference>
<dbReference type="InterPro" id="IPR001567">
    <property type="entry name" value="Pept_M3A_M3B_dom"/>
</dbReference>
<keyword evidence="1 6" id="KW-0645">Protease</keyword>
<keyword evidence="3 6" id="KW-0378">Hydrolase</keyword>
<evidence type="ECO:0000256" key="3">
    <source>
        <dbReference type="ARBA" id="ARBA00022801"/>
    </source>
</evidence>
<evidence type="ECO:0000313" key="9">
    <source>
        <dbReference type="Proteomes" id="UP001225034"/>
    </source>
</evidence>
<dbReference type="InterPro" id="IPR045090">
    <property type="entry name" value="Pept_M3A_M3B"/>
</dbReference>
<keyword evidence="4 6" id="KW-0862">Zinc</keyword>
<accession>A0ABT9YNQ7</accession>
<dbReference type="CDD" id="cd09606">
    <property type="entry name" value="M3B_PepF"/>
    <property type="match status" value="1"/>
</dbReference>
<feature type="domain" description="Peptidase M3A/M3B catalytic" evidence="7">
    <location>
        <begin position="165"/>
        <end position="541"/>
    </location>
</feature>
<gene>
    <name evidence="8" type="ORF">J2S05_003476</name>
</gene>
<evidence type="ECO:0000256" key="4">
    <source>
        <dbReference type="ARBA" id="ARBA00022833"/>
    </source>
</evidence>